<dbReference type="Gramene" id="MELO3C003417.2.1">
    <property type="protein sequence ID" value="MELO3C003417.2.1"/>
    <property type="gene ID" value="MELO3C003417.2"/>
</dbReference>
<organism evidence="2">
    <name type="scientific">Cucumis melo</name>
    <name type="common">Muskmelon</name>
    <dbReference type="NCBI Taxonomy" id="3656"/>
    <lineage>
        <taxon>Eukaryota</taxon>
        <taxon>Viridiplantae</taxon>
        <taxon>Streptophyta</taxon>
        <taxon>Embryophyta</taxon>
        <taxon>Tracheophyta</taxon>
        <taxon>Spermatophyta</taxon>
        <taxon>Magnoliopsida</taxon>
        <taxon>eudicotyledons</taxon>
        <taxon>Gunneridae</taxon>
        <taxon>Pentapetalae</taxon>
        <taxon>rosids</taxon>
        <taxon>fabids</taxon>
        <taxon>Cucurbitales</taxon>
        <taxon>Cucurbitaceae</taxon>
        <taxon>Benincaseae</taxon>
        <taxon>Cucumis</taxon>
    </lineage>
</organism>
<name>A0A9I9CGW3_CUCME</name>
<dbReference type="SUPFAM" id="SSF110857">
    <property type="entry name" value="Gamma-glutamyl cyclotransferase-like"/>
    <property type="match status" value="1"/>
</dbReference>
<dbReference type="InterPro" id="IPR036568">
    <property type="entry name" value="GGCT-like_sf"/>
</dbReference>
<evidence type="ECO:0000256" key="1">
    <source>
        <dbReference type="RuleBase" id="RU367036"/>
    </source>
</evidence>
<dbReference type="GO" id="GO:0005829">
    <property type="term" value="C:cytosol"/>
    <property type="evidence" value="ECO:0007669"/>
    <property type="project" value="TreeGrafter"/>
</dbReference>
<dbReference type="AlphaFoldDB" id="A0A9I9CGW3"/>
<dbReference type="InterPro" id="IPR039126">
    <property type="entry name" value="GGACT"/>
</dbReference>
<reference evidence="2" key="1">
    <citation type="submission" date="2023-03" db="UniProtKB">
        <authorList>
            <consortium name="EnsemblPlants"/>
        </authorList>
    </citation>
    <scope>IDENTIFICATION</scope>
</reference>
<dbReference type="Gene3D" id="3.10.490.10">
    <property type="entry name" value="Gamma-glutamyl cyclotransferase-like"/>
    <property type="match status" value="1"/>
</dbReference>
<evidence type="ECO:0000313" key="2">
    <source>
        <dbReference type="EnsemblPlants" id="MELO3C003417.2.1"/>
    </source>
</evidence>
<proteinExistence type="inferred from homology"/>
<dbReference type="PANTHER" id="PTHR12510:SF15">
    <property type="entry name" value="GAMMA-GLUTAMYLCYCLOTRANSFERASE FAMILY PROTEIN"/>
    <property type="match status" value="1"/>
</dbReference>
<dbReference type="GO" id="GO:0061929">
    <property type="term" value="F:gamma-glutamylaminecyclotransferase activity"/>
    <property type="evidence" value="ECO:0007669"/>
    <property type="project" value="InterPro"/>
</dbReference>
<dbReference type="PANTHER" id="PTHR12510">
    <property type="entry name" value="TROPONIN C-AKIN-1 PROTEIN"/>
    <property type="match status" value="1"/>
</dbReference>
<protein>
    <recommendedName>
        <fullName evidence="1">Gamma-glutamylcyclotransferase family protein</fullName>
    </recommendedName>
</protein>
<accession>A0A9I9CGW3</accession>
<dbReference type="EnsemblPlants" id="MELO3C003417.2.1">
    <property type="protein sequence ID" value="MELO3C003417.2.1"/>
    <property type="gene ID" value="MELO3C003417.2"/>
</dbReference>
<comment type="similarity">
    <text evidence="1">Belongs to the gamma-glutamylcyclotransferase family.</text>
</comment>
<sequence>MAMAMAKAKEDEDHPKRHRIFTCGTLKTGFANHNLMQDLMINHNHAVFLGKYSTHLSFPLLLGPYAIPYLINLPGSDCGPVRGEV</sequence>